<evidence type="ECO:0000256" key="1">
    <source>
        <dbReference type="ARBA" id="ARBA00023115"/>
    </source>
</evidence>
<dbReference type="OrthoDB" id="8221452at2"/>
<accession>A0A7K1LJ48</accession>
<evidence type="ECO:0000313" key="3">
    <source>
        <dbReference type="Proteomes" id="UP000462152"/>
    </source>
</evidence>
<dbReference type="EMBL" id="WOGT01000004">
    <property type="protein sequence ID" value="MUN55215.1"/>
    <property type="molecule type" value="Genomic_DNA"/>
</dbReference>
<evidence type="ECO:0000313" key="2">
    <source>
        <dbReference type="EMBL" id="MUN55215.1"/>
    </source>
</evidence>
<keyword evidence="3" id="KW-1185">Reference proteome</keyword>
<dbReference type="NCBIfam" id="NF037959">
    <property type="entry name" value="MFS_SpdSyn"/>
    <property type="match status" value="1"/>
</dbReference>
<gene>
    <name evidence="2" type="ORF">GMA10_08325</name>
</gene>
<dbReference type="InterPro" id="IPR029063">
    <property type="entry name" value="SAM-dependent_MTases_sf"/>
</dbReference>
<evidence type="ECO:0008006" key="4">
    <source>
        <dbReference type="Google" id="ProtNLM"/>
    </source>
</evidence>
<protein>
    <recommendedName>
        <fullName evidence="4">Spermidine synthase</fullName>
    </recommendedName>
</protein>
<dbReference type="SUPFAM" id="SSF53335">
    <property type="entry name" value="S-adenosyl-L-methionine-dependent methyltransferases"/>
    <property type="match status" value="1"/>
</dbReference>
<comment type="caution">
    <text evidence="2">The sequence shown here is derived from an EMBL/GenBank/DDBJ whole genome shotgun (WGS) entry which is preliminary data.</text>
</comment>
<dbReference type="RefSeq" id="WP_129314542.1">
    <property type="nucleotide sequence ID" value="NZ_NOIQ01000002.1"/>
</dbReference>
<sequence>MSGGHRVHLGFSGLQAEILPDGFSDRGFVLEIGGAEQSHVDLDHPESIFYEYLRRVGNVVDTIAAPGEAVSAAHLGAGGLTLPRYIQATRPGSRQVAVDIERELPSLVVDRLPLPEGTRLGLLIDDARDSLPHLASAAGLDDGEGFDLVVVDIFADRDSPEHLACREFYAECLELLSPRGALVVNVGDDVGLHFFARQAGFLADAASSDPRVGVASGAWTLADAGLIRRKGEGNLILAAGPGLVDRALGFERRWFDAGPHPAQVLDPLQTQEFVGELGT</sequence>
<proteinExistence type="predicted"/>
<dbReference type="Gene3D" id="3.40.50.150">
    <property type="entry name" value="Vaccinia Virus protein VP39"/>
    <property type="match status" value="1"/>
</dbReference>
<dbReference type="GO" id="GO:0006596">
    <property type="term" value="P:polyamine biosynthetic process"/>
    <property type="evidence" value="ECO:0007669"/>
    <property type="project" value="UniProtKB-KW"/>
</dbReference>
<name>A0A7K1LJ48_9MICC</name>
<keyword evidence="1" id="KW-0620">Polyamine biosynthesis</keyword>
<reference evidence="2 3" key="1">
    <citation type="submission" date="2019-12" db="EMBL/GenBank/DDBJ databases">
        <authorList>
            <person name="Li J."/>
            <person name="Shi Y."/>
            <person name="Xu G."/>
            <person name="Xiao D."/>
            <person name="Ran X."/>
        </authorList>
    </citation>
    <scope>NUCLEOTIDE SEQUENCE [LARGE SCALE GENOMIC DNA]</scope>
    <source>
        <strain evidence="2 3">JCM 15915</strain>
    </source>
</reference>
<dbReference type="PANTHER" id="PTHR43317">
    <property type="entry name" value="THERMOSPERMINE SYNTHASE ACAULIS5"/>
    <property type="match status" value="1"/>
</dbReference>
<organism evidence="2 3">
    <name type="scientific">Rothia koreensis</name>
    <dbReference type="NCBI Taxonomy" id="592378"/>
    <lineage>
        <taxon>Bacteria</taxon>
        <taxon>Bacillati</taxon>
        <taxon>Actinomycetota</taxon>
        <taxon>Actinomycetes</taxon>
        <taxon>Micrococcales</taxon>
        <taxon>Micrococcaceae</taxon>
        <taxon>Rothia</taxon>
    </lineage>
</organism>
<dbReference type="Proteomes" id="UP000462152">
    <property type="component" value="Unassembled WGS sequence"/>
</dbReference>
<dbReference type="PANTHER" id="PTHR43317:SF1">
    <property type="entry name" value="THERMOSPERMINE SYNTHASE ACAULIS5"/>
    <property type="match status" value="1"/>
</dbReference>
<dbReference type="AlphaFoldDB" id="A0A7K1LJ48"/>